<feature type="compositionally biased region" description="Low complexity" evidence="6">
    <location>
        <begin position="395"/>
        <end position="406"/>
    </location>
</feature>
<dbReference type="Proteomes" id="UP001152795">
    <property type="component" value="Unassembled WGS sequence"/>
</dbReference>
<accession>A0A6S7FSF2</accession>
<keyword evidence="3" id="KW-0547">Nucleotide-binding</keyword>
<dbReference type="SUPFAM" id="SSF56112">
    <property type="entry name" value="Protein kinase-like (PK-like)"/>
    <property type="match status" value="1"/>
</dbReference>
<feature type="compositionally biased region" description="Polar residues" evidence="6">
    <location>
        <begin position="704"/>
        <end position="720"/>
    </location>
</feature>
<keyword evidence="5" id="KW-0067">ATP-binding</keyword>
<evidence type="ECO:0000313" key="8">
    <source>
        <dbReference type="Proteomes" id="UP001152795"/>
    </source>
</evidence>
<evidence type="ECO:0000256" key="1">
    <source>
        <dbReference type="ARBA" id="ARBA00022527"/>
    </source>
</evidence>
<name>A0A6S7FSF2_PARCT</name>
<keyword evidence="2" id="KW-0808">Transferase</keyword>
<dbReference type="InterPro" id="IPR017441">
    <property type="entry name" value="Protein_kinase_ATP_BS"/>
</dbReference>
<dbReference type="PROSITE" id="PS50011">
    <property type="entry name" value="PROTEIN_KINASE_DOM"/>
    <property type="match status" value="1"/>
</dbReference>
<dbReference type="FunFam" id="3.30.200.20:FF:000171">
    <property type="entry name" value="Putative cyclin-dependent kinase-like 5"/>
    <property type="match status" value="1"/>
</dbReference>
<evidence type="ECO:0000313" key="7">
    <source>
        <dbReference type="EMBL" id="CAB3980727.1"/>
    </source>
</evidence>
<evidence type="ECO:0000256" key="4">
    <source>
        <dbReference type="ARBA" id="ARBA00022777"/>
    </source>
</evidence>
<comment type="caution">
    <text evidence="7">The sequence shown here is derived from an EMBL/GenBank/DDBJ whole genome shotgun (WGS) entry which is preliminary data.</text>
</comment>
<keyword evidence="8" id="KW-1185">Reference proteome</keyword>
<dbReference type="InterPro" id="IPR011009">
    <property type="entry name" value="Kinase-like_dom_sf"/>
</dbReference>
<keyword evidence="4 7" id="KW-0418">Kinase</keyword>
<gene>
    <name evidence="7" type="ORF">PACLA_8A030253</name>
</gene>
<keyword evidence="1" id="KW-0723">Serine/threonine-protein kinase</keyword>
<evidence type="ECO:0000256" key="5">
    <source>
        <dbReference type="ARBA" id="ARBA00022840"/>
    </source>
</evidence>
<dbReference type="PROSITE" id="PS00107">
    <property type="entry name" value="PROTEIN_KINASE_ATP"/>
    <property type="match status" value="1"/>
</dbReference>
<evidence type="ECO:0000256" key="3">
    <source>
        <dbReference type="ARBA" id="ARBA00022741"/>
    </source>
</evidence>
<dbReference type="InterPro" id="IPR008271">
    <property type="entry name" value="Ser/Thr_kinase_AS"/>
</dbReference>
<feature type="region of interest" description="Disordered" evidence="6">
    <location>
        <begin position="677"/>
        <end position="720"/>
    </location>
</feature>
<feature type="compositionally biased region" description="Basic and acidic residues" evidence="6">
    <location>
        <begin position="415"/>
        <end position="439"/>
    </location>
</feature>
<dbReference type="FunFam" id="1.10.510.10:FF:000624">
    <property type="entry name" value="Mitogen-activated protein kinase"/>
    <property type="match status" value="1"/>
</dbReference>
<dbReference type="OrthoDB" id="5957849at2759"/>
<dbReference type="Gene3D" id="1.10.510.10">
    <property type="entry name" value="Transferase(Phosphotransferase) domain 1"/>
    <property type="match status" value="1"/>
</dbReference>
<feature type="compositionally biased region" description="Basic residues" evidence="6">
    <location>
        <begin position="533"/>
        <end position="542"/>
    </location>
</feature>
<proteinExistence type="predicted"/>
<dbReference type="GO" id="GO:0004674">
    <property type="term" value="F:protein serine/threonine kinase activity"/>
    <property type="evidence" value="ECO:0007669"/>
    <property type="project" value="UniProtKB-KW"/>
</dbReference>
<protein>
    <submittedName>
        <fullName evidence="7">Cyclin-dependent kinase-like 5 isoform X2</fullName>
    </submittedName>
</protein>
<dbReference type="PROSITE" id="PS00108">
    <property type="entry name" value="PROTEIN_KINASE_ST"/>
    <property type="match status" value="1"/>
</dbReference>
<feature type="region of interest" description="Disordered" evidence="6">
    <location>
        <begin position="622"/>
        <end position="641"/>
    </location>
</feature>
<dbReference type="InterPro" id="IPR050117">
    <property type="entry name" value="MAPK"/>
</dbReference>
<dbReference type="CDD" id="cd07833">
    <property type="entry name" value="STKc_CDKL"/>
    <property type="match status" value="1"/>
</dbReference>
<dbReference type="Gene3D" id="3.30.200.20">
    <property type="entry name" value="Phosphorylase Kinase, domain 1"/>
    <property type="match status" value="1"/>
</dbReference>
<dbReference type="GO" id="GO:0005524">
    <property type="term" value="F:ATP binding"/>
    <property type="evidence" value="ECO:0007669"/>
    <property type="project" value="UniProtKB-UniRule"/>
</dbReference>
<dbReference type="AlphaFoldDB" id="A0A6S7FSF2"/>
<feature type="compositionally biased region" description="Basic and acidic residues" evidence="6">
    <location>
        <begin position="693"/>
        <end position="703"/>
    </location>
</feature>
<feature type="region of interest" description="Disordered" evidence="6">
    <location>
        <begin position="332"/>
        <end position="353"/>
    </location>
</feature>
<feature type="region of interest" description="Disordered" evidence="6">
    <location>
        <begin position="459"/>
        <end position="557"/>
    </location>
</feature>
<dbReference type="PANTHER" id="PTHR24055">
    <property type="entry name" value="MITOGEN-ACTIVATED PROTEIN KINASE"/>
    <property type="match status" value="1"/>
</dbReference>
<dbReference type="EMBL" id="CACRXK020000318">
    <property type="protein sequence ID" value="CAB3980727.1"/>
    <property type="molecule type" value="Genomic_DNA"/>
</dbReference>
<organism evidence="7 8">
    <name type="scientific">Paramuricea clavata</name>
    <name type="common">Red gorgonian</name>
    <name type="synonym">Violescent sea-whip</name>
    <dbReference type="NCBI Taxonomy" id="317549"/>
    <lineage>
        <taxon>Eukaryota</taxon>
        <taxon>Metazoa</taxon>
        <taxon>Cnidaria</taxon>
        <taxon>Anthozoa</taxon>
        <taxon>Octocorallia</taxon>
        <taxon>Malacalcyonacea</taxon>
        <taxon>Plexauridae</taxon>
        <taxon>Paramuricea</taxon>
    </lineage>
</organism>
<evidence type="ECO:0000256" key="6">
    <source>
        <dbReference type="SAM" id="MobiDB-lite"/>
    </source>
</evidence>
<sequence length="720" mass="81977">MNKYEVLGIVGEGAYGVVMKCRNKETNEVVAIKKFKDSEDNADVKRTTMRELRVLKMLKQENIVQLREAFKRRGKLYLVFEYVEKNMLELLDEMPNGVPISRLRGHIFQLIKAIQWCHQNNVIHRDIKPENLLISKDDSLKLCDFGFARAMSSNSSAPFTDYVATRWYRSPELLLGGSYGKPVDIWAIGCILGELTDGQPVFPGESEIDQLYTIQKVLGPLPPDQMEMFHNNPRFKGLKFPDVSRPQTLVKRYNGVLNSDLLQFLTQALQLAPEQRPSIDECIRHKAFTNETNSGEDTSDTTQSAEKCESLKAPDLALNNCENQKNGSIKEKFENFDITDNNEESSQNTEPNEELQVKSAISEPQLKLDFSTLNKKESFMKIKPPVPREIPTGQVSSSLESEVSSSDGRTFKPMNSDELKKYKLKTRDKTKAKQKSRLDIPKAESIIPGESSKKIMDHENKQEETICSDQTLKLPTSPDAIFSNKRRGSKEDPLHERSISPREISTDPALSYNVIQERKSDVALTTNNPREKKERRKKKKRSNQVSLRDQGVHDYFPTTDITSDEVMRHETGDKEEDAPATTSNFYSPGMNNASLYKTQLKPLNYTMNNISLRQARHPGSKVNKHRSFQQPYLPPPPSIPRHLLRADTVLRHKSNTDHSELAEPELQGLKLNKQSGYSREGISHGAGLKPLQTHKDWRYRPDTNRNTTSTDLSSLKETLL</sequence>
<dbReference type="Pfam" id="PF00069">
    <property type="entry name" value="Pkinase"/>
    <property type="match status" value="1"/>
</dbReference>
<feature type="region of interest" description="Disordered" evidence="6">
    <location>
        <begin position="384"/>
        <end position="439"/>
    </location>
</feature>
<evidence type="ECO:0000256" key="2">
    <source>
        <dbReference type="ARBA" id="ARBA00022679"/>
    </source>
</evidence>
<feature type="compositionally biased region" description="Basic and acidic residues" evidence="6">
    <location>
        <begin position="489"/>
        <end position="500"/>
    </location>
</feature>
<dbReference type="SMART" id="SM00220">
    <property type="entry name" value="S_TKc"/>
    <property type="match status" value="1"/>
</dbReference>
<dbReference type="InterPro" id="IPR000719">
    <property type="entry name" value="Prot_kinase_dom"/>
</dbReference>
<reference evidence="7" key="1">
    <citation type="submission" date="2020-04" db="EMBL/GenBank/DDBJ databases">
        <authorList>
            <person name="Alioto T."/>
            <person name="Alioto T."/>
            <person name="Gomez Garrido J."/>
        </authorList>
    </citation>
    <scope>NUCLEOTIDE SEQUENCE</scope>
    <source>
        <strain evidence="7">A484AB</strain>
    </source>
</reference>
<feature type="compositionally biased region" description="Polar residues" evidence="6">
    <location>
        <begin position="465"/>
        <end position="474"/>
    </location>
</feature>